<dbReference type="PANTHER" id="PTHR20854">
    <property type="entry name" value="INOSITOL MONOPHOSPHATASE"/>
    <property type="match status" value="1"/>
</dbReference>
<comment type="cofactor">
    <cofactor evidence="1 11">
        <name>Mg(2+)</name>
        <dbReference type="ChEBI" id="CHEBI:18420"/>
    </cofactor>
</comment>
<evidence type="ECO:0000256" key="5">
    <source>
        <dbReference type="ARBA" id="ARBA00022723"/>
    </source>
</evidence>
<name>A0A4P6EFC7_9MICO</name>
<evidence type="ECO:0000256" key="8">
    <source>
        <dbReference type="ARBA" id="ARBA00033209"/>
    </source>
</evidence>
<keyword evidence="7 11" id="KW-0460">Magnesium</keyword>
<evidence type="ECO:0000313" key="13">
    <source>
        <dbReference type="EMBL" id="QAY61080.1"/>
    </source>
</evidence>
<evidence type="ECO:0000313" key="14">
    <source>
        <dbReference type="Proteomes" id="UP000293995"/>
    </source>
</evidence>
<dbReference type="Proteomes" id="UP000293995">
    <property type="component" value="Chromosome"/>
</dbReference>
<dbReference type="GO" id="GO:0046872">
    <property type="term" value="F:metal ion binding"/>
    <property type="evidence" value="ECO:0007669"/>
    <property type="project" value="UniProtKB-KW"/>
</dbReference>
<dbReference type="Gene3D" id="3.40.190.80">
    <property type="match status" value="1"/>
</dbReference>
<keyword evidence="14" id="KW-1185">Reference proteome</keyword>
<feature type="region of interest" description="Disordered" evidence="12">
    <location>
        <begin position="1"/>
        <end position="23"/>
    </location>
</feature>
<comment type="function">
    <text evidence="10">Catalyzes the dephosphorylation of histidinol-phosphate to histidinol, the direct precursor of histidine.</text>
</comment>
<dbReference type="PRINTS" id="PR00377">
    <property type="entry name" value="IMPHPHTASES"/>
</dbReference>
<dbReference type="InterPro" id="IPR000760">
    <property type="entry name" value="Inositol_monophosphatase-like"/>
</dbReference>
<reference evidence="13 14" key="1">
    <citation type="submission" date="2019-01" db="EMBL/GenBank/DDBJ databases">
        <title>Genome sequencing of strain DFW100M-13.</title>
        <authorList>
            <person name="Heo J."/>
            <person name="Kim S.-J."/>
            <person name="Kim J.-S."/>
            <person name="Hong S.-B."/>
            <person name="Kwon S.-W."/>
        </authorList>
    </citation>
    <scope>NUCLEOTIDE SEQUENCE [LARGE SCALE GENOMIC DNA]</scope>
    <source>
        <strain evidence="13 14">DFW100M-13</strain>
    </source>
</reference>
<comment type="pathway">
    <text evidence="2">Amino-acid biosynthesis; L-histidine biosynthesis; L-histidine from 5-phospho-alpha-D-ribose 1-diphosphate: step 8/9.</text>
</comment>
<dbReference type="InterPro" id="IPR020583">
    <property type="entry name" value="Inositol_monoP_metal-BS"/>
</dbReference>
<keyword evidence="6" id="KW-0378">Hydrolase</keyword>
<dbReference type="Pfam" id="PF00459">
    <property type="entry name" value="Inositol_P"/>
    <property type="match status" value="1"/>
</dbReference>
<keyword evidence="5 11" id="KW-0479">Metal-binding</keyword>
<feature type="binding site" evidence="11">
    <location>
        <position position="108"/>
    </location>
    <ligand>
        <name>Mg(2+)</name>
        <dbReference type="ChEBI" id="CHEBI:18420"/>
        <label>1</label>
        <note>catalytic</note>
    </ligand>
</feature>
<feature type="binding site" evidence="11">
    <location>
        <position position="105"/>
    </location>
    <ligand>
        <name>Mg(2+)</name>
        <dbReference type="ChEBI" id="CHEBI:18420"/>
        <label>1</label>
        <note>catalytic</note>
    </ligand>
</feature>
<evidence type="ECO:0000256" key="10">
    <source>
        <dbReference type="ARBA" id="ARBA00053547"/>
    </source>
</evidence>
<dbReference type="AlphaFoldDB" id="A0A4P6EFC7"/>
<evidence type="ECO:0000256" key="4">
    <source>
        <dbReference type="ARBA" id="ARBA00021697"/>
    </source>
</evidence>
<evidence type="ECO:0000256" key="12">
    <source>
        <dbReference type="SAM" id="MobiDB-lite"/>
    </source>
</evidence>
<comment type="catalytic activity">
    <reaction evidence="9">
        <text>L-histidinol phosphate + H2O = L-histidinol + phosphate</text>
        <dbReference type="Rhea" id="RHEA:14465"/>
        <dbReference type="ChEBI" id="CHEBI:15377"/>
        <dbReference type="ChEBI" id="CHEBI:43474"/>
        <dbReference type="ChEBI" id="CHEBI:57699"/>
        <dbReference type="ChEBI" id="CHEBI:57980"/>
        <dbReference type="EC" id="3.1.3.15"/>
    </reaction>
</comment>
<feature type="binding site" evidence="11">
    <location>
        <position position="90"/>
    </location>
    <ligand>
        <name>Mg(2+)</name>
        <dbReference type="ChEBI" id="CHEBI:18420"/>
        <label>2</label>
    </ligand>
</feature>
<dbReference type="KEGG" id="mprt:ET475_14525"/>
<evidence type="ECO:0000256" key="2">
    <source>
        <dbReference type="ARBA" id="ARBA00004970"/>
    </source>
</evidence>
<dbReference type="OrthoDB" id="9772456at2"/>
<evidence type="ECO:0000256" key="3">
    <source>
        <dbReference type="ARBA" id="ARBA00013085"/>
    </source>
</evidence>
<evidence type="ECO:0000256" key="6">
    <source>
        <dbReference type="ARBA" id="ARBA00022801"/>
    </source>
</evidence>
<dbReference type="GO" id="GO:0007165">
    <property type="term" value="P:signal transduction"/>
    <property type="evidence" value="ECO:0007669"/>
    <property type="project" value="TreeGrafter"/>
</dbReference>
<organism evidence="13 14">
    <name type="scientific">Microbacterium protaetiae</name>
    <dbReference type="NCBI Taxonomy" id="2509458"/>
    <lineage>
        <taxon>Bacteria</taxon>
        <taxon>Bacillati</taxon>
        <taxon>Actinomycetota</taxon>
        <taxon>Actinomycetes</taxon>
        <taxon>Micrococcales</taxon>
        <taxon>Microbacteriaceae</taxon>
        <taxon>Microbacterium</taxon>
    </lineage>
</organism>
<dbReference type="EMBL" id="CP035494">
    <property type="protein sequence ID" value="QAY61080.1"/>
    <property type="molecule type" value="Genomic_DNA"/>
</dbReference>
<evidence type="ECO:0000256" key="9">
    <source>
        <dbReference type="ARBA" id="ARBA00049158"/>
    </source>
</evidence>
<dbReference type="FunFam" id="3.30.540.10:FF:000003">
    <property type="entry name" value="Inositol-1-monophosphatase"/>
    <property type="match status" value="1"/>
</dbReference>
<evidence type="ECO:0000256" key="11">
    <source>
        <dbReference type="PIRSR" id="PIRSR600760-2"/>
    </source>
</evidence>
<dbReference type="GO" id="GO:0006020">
    <property type="term" value="P:inositol metabolic process"/>
    <property type="evidence" value="ECO:0007669"/>
    <property type="project" value="TreeGrafter"/>
</dbReference>
<dbReference type="SUPFAM" id="SSF56655">
    <property type="entry name" value="Carbohydrate phosphatase"/>
    <property type="match status" value="1"/>
</dbReference>
<dbReference type="GO" id="GO:0008934">
    <property type="term" value="F:inositol monophosphate 1-phosphatase activity"/>
    <property type="evidence" value="ECO:0007669"/>
    <property type="project" value="TreeGrafter"/>
</dbReference>
<dbReference type="PANTHER" id="PTHR20854:SF4">
    <property type="entry name" value="INOSITOL-1-MONOPHOSPHATASE-RELATED"/>
    <property type="match status" value="1"/>
</dbReference>
<dbReference type="GO" id="GO:0004401">
    <property type="term" value="F:histidinol-phosphatase activity"/>
    <property type="evidence" value="ECO:0007669"/>
    <property type="project" value="UniProtKB-EC"/>
</dbReference>
<sequence length="285" mass="31169">MRQGRPGYPGQVTSPTSSSAVHPEFEDDLALALRIADAADDVSMAHFDDPRLGVLLKADSTHVTDADLATERAIRDILATQRPEDGIFGEEYGATGTTTRQWIIDPIDGTANYMKGIPMWATLIALAVDGVPQVGVVSQPALGRRWWGATGQGAWTNGTDDGPRRLRVSTVDALDESSVSFQSIAQWDEAGHLDTLVRLSRTVWRDRGYGDAWPYMLLAEGRLEMVAEFDVKEYDIAAHVPIVREAGGRFTDFDGQDAVGTRSSLASNGILHDEYLELLHWSDAQ</sequence>
<dbReference type="Gene3D" id="3.30.540.10">
    <property type="entry name" value="Fructose-1,6-Bisphosphatase, subunit A, domain 1"/>
    <property type="match status" value="1"/>
</dbReference>
<dbReference type="PROSITE" id="PS00629">
    <property type="entry name" value="IMP_1"/>
    <property type="match status" value="1"/>
</dbReference>
<feature type="binding site" evidence="11">
    <location>
        <position position="235"/>
    </location>
    <ligand>
        <name>Mg(2+)</name>
        <dbReference type="ChEBI" id="CHEBI:18420"/>
        <label>1</label>
        <note>catalytic</note>
    </ligand>
</feature>
<feature type="compositionally biased region" description="Polar residues" evidence="12">
    <location>
        <begin position="11"/>
        <end position="20"/>
    </location>
</feature>
<feature type="binding site" evidence="11">
    <location>
        <position position="107"/>
    </location>
    <ligand>
        <name>Mg(2+)</name>
        <dbReference type="ChEBI" id="CHEBI:18420"/>
        <label>1</label>
        <note>catalytic</note>
    </ligand>
</feature>
<gene>
    <name evidence="13" type="ORF">ET475_14525</name>
</gene>
<dbReference type="EC" id="3.1.3.15" evidence="3"/>
<proteinExistence type="predicted"/>
<evidence type="ECO:0000256" key="1">
    <source>
        <dbReference type="ARBA" id="ARBA00001946"/>
    </source>
</evidence>
<accession>A0A4P6EFC7</accession>
<protein>
    <recommendedName>
        <fullName evidence="4">Histidinol-phosphatase</fullName>
        <ecNumber evidence="3">3.1.3.15</ecNumber>
    </recommendedName>
    <alternativeName>
        <fullName evidence="8">Histidinol-phosphate phosphatase</fullName>
    </alternativeName>
</protein>
<evidence type="ECO:0000256" key="7">
    <source>
        <dbReference type="ARBA" id="ARBA00022842"/>
    </source>
</evidence>